<evidence type="ECO:0000313" key="2">
    <source>
        <dbReference type="EMBL" id="MDN4612368.1"/>
    </source>
</evidence>
<organism evidence="2 3">
    <name type="scientific">Arthrobacter burdickii</name>
    <dbReference type="NCBI Taxonomy" id="3035920"/>
    <lineage>
        <taxon>Bacteria</taxon>
        <taxon>Bacillati</taxon>
        <taxon>Actinomycetota</taxon>
        <taxon>Actinomycetes</taxon>
        <taxon>Micrococcales</taxon>
        <taxon>Micrococcaceae</taxon>
        <taxon>Arthrobacter</taxon>
    </lineage>
</organism>
<reference evidence="2" key="1">
    <citation type="submission" date="2023-06" db="EMBL/GenBank/DDBJ databases">
        <title>MT1 and MT2 Draft Genomes of Novel Species.</title>
        <authorList>
            <person name="Venkateswaran K."/>
        </authorList>
    </citation>
    <scope>NUCLEOTIDE SEQUENCE</scope>
    <source>
        <strain evidence="2">IIF3SC-B10</strain>
    </source>
</reference>
<keyword evidence="1" id="KW-0472">Membrane</keyword>
<evidence type="ECO:0000313" key="3">
    <source>
        <dbReference type="Proteomes" id="UP001174209"/>
    </source>
</evidence>
<protein>
    <submittedName>
        <fullName evidence="2">DUF1622 domain-containing protein</fullName>
    </submittedName>
</protein>
<name>A0ABT8K4J6_9MICC</name>
<dbReference type="RefSeq" id="WP_301229344.1">
    <property type="nucleotide sequence ID" value="NZ_JAROCG010000002.1"/>
</dbReference>
<dbReference type="PANTHER" id="PTHR38468:SF1">
    <property type="entry name" value="SLL0939 PROTEIN"/>
    <property type="match status" value="1"/>
</dbReference>
<dbReference type="Proteomes" id="UP001174209">
    <property type="component" value="Unassembled WGS sequence"/>
</dbReference>
<evidence type="ECO:0000256" key="1">
    <source>
        <dbReference type="SAM" id="Phobius"/>
    </source>
</evidence>
<keyword evidence="1" id="KW-1133">Transmembrane helix</keyword>
<keyword evidence="1" id="KW-0812">Transmembrane</keyword>
<sequence length="122" mass="13131">MAFQEVMEGVGQAVDAAGVAAIVIGAVIATVLAGFALLRRRTEDGVYHRYRQRLGRSILLGLELLVAADIIRTVAVTPTFESVGVLALIVIIRTFLSWSLELEISGRWPWQKGAANPATDGQ</sequence>
<accession>A0ABT8K4J6</accession>
<proteinExistence type="predicted"/>
<feature type="transmembrane region" description="Helical" evidence="1">
    <location>
        <begin position="83"/>
        <end position="102"/>
    </location>
</feature>
<feature type="transmembrane region" description="Helical" evidence="1">
    <location>
        <begin position="16"/>
        <end position="38"/>
    </location>
</feature>
<dbReference type="PANTHER" id="PTHR38468">
    <property type="entry name" value="SLL0939 PROTEIN"/>
    <property type="match status" value="1"/>
</dbReference>
<dbReference type="Pfam" id="PF07784">
    <property type="entry name" value="DUF1622"/>
    <property type="match status" value="1"/>
</dbReference>
<gene>
    <name evidence="2" type="ORF">P5G52_15980</name>
</gene>
<comment type="caution">
    <text evidence="2">The sequence shown here is derived from an EMBL/GenBank/DDBJ whole genome shotgun (WGS) entry which is preliminary data.</text>
</comment>
<dbReference type="EMBL" id="JAROCG010000002">
    <property type="protein sequence ID" value="MDN4612368.1"/>
    <property type="molecule type" value="Genomic_DNA"/>
</dbReference>
<dbReference type="InterPro" id="IPR012427">
    <property type="entry name" value="DUF1622"/>
</dbReference>
<keyword evidence="3" id="KW-1185">Reference proteome</keyword>
<feature type="transmembrane region" description="Helical" evidence="1">
    <location>
        <begin position="58"/>
        <end position="77"/>
    </location>
</feature>